<dbReference type="PANTHER" id="PTHR36107:SF1">
    <property type="entry name" value="SMALL, ACID-SOLUBLE SPORE PROTEIN A"/>
    <property type="match status" value="1"/>
</dbReference>
<dbReference type="Gene3D" id="6.10.10.80">
    <property type="entry name" value="Small, acid-soluble spore protein, alpha/beta type-like"/>
    <property type="match status" value="1"/>
</dbReference>
<evidence type="ECO:0000313" key="5">
    <source>
        <dbReference type="EMBL" id="OFI06048.1"/>
    </source>
</evidence>
<comment type="caution">
    <text evidence="5">The sequence shown here is derived from an EMBL/GenBank/DDBJ whole genome shotgun (WGS) entry which is preliminary data.</text>
</comment>
<dbReference type="PROSITE" id="PS00304">
    <property type="entry name" value="SASP_1"/>
    <property type="match status" value="1"/>
</dbReference>
<dbReference type="RefSeq" id="WP_070110294.1">
    <property type="nucleotide sequence ID" value="NZ_LZFO01000016.1"/>
</dbReference>
<dbReference type="InterPro" id="IPR018126">
    <property type="entry name" value="SASP_alpha/beta-type_CS"/>
</dbReference>
<proteinExistence type="inferred from homology"/>
<dbReference type="OrthoDB" id="1683773at2"/>
<dbReference type="Pfam" id="PF00269">
    <property type="entry name" value="SASP"/>
    <property type="match status" value="1"/>
</dbReference>
<organism evidence="5 6">
    <name type="scientific">Clostridium acetireducens DSM 10703</name>
    <dbReference type="NCBI Taxonomy" id="1121290"/>
    <lineage>
        <taxon>Bacteria</taxon>
        <taxon>Bacillati</taxon>
        <taxon>Bacillota</taxon>
        <taxon>Clostridia</taxon>
        <taxon>Eubacteriales</taxon>
        <taxon>Clostridiaceae</taxon>
        <taxon>Clostridium</taxon>
    </lineage>
</organism>
<dbReference type="GO" id="GO:0003690">
    <property type="term" value="F:double-stranded DNA binding"/>
    <property type="evidence" value="ECO:0007669"/>
    <property type="project" value="InterPro"/>
</dbReference>
<accession>A0A1E8EYH4</accession>
<comment type="function">
    <text evidence="1">SASP are bound to spore DNA. They are double-stranded DNA-binding proteins that cause DNA to change to an a-like conformation. They protect the DNA backbone from chemical and enzymatic cleavage and are thus involved in dormant spore's high resistance to UV light.</text>
</comment>
<keyword evidence="4" id="KW-0238">DNA-binding</keyword>
<dbReference type="InterPro" id="IPR001448">
    <property type="entry name" value="SASP_alpha/beta-type"/>
</dbReference>
<comment type="similarity">
    <text evidence="2">Belongs to the alpha/beta-type SASP family.</text>
</comment>
<dbReference type="Proteomes" id="UP000175744">
    <property type="component" value="Unassembled WGS sequence"/>
</dbReference>
<name>A0A1E8EYH4_9CLOT</name>
<evidence type="ECO:0000256" key="1">
    <source>
        <dbReference type="ARBA" id="ARBA00003863"/>
    </source>
</evidence>
<keyword evidence="6" id="KW-1185">Reference proteome</keyword>
<dbReference type="EMBL" id="LZFO01000016">
    <property type="protein sequence ID" value="OFI06048.1"/>
    <property type="molecule type" value="Genomic_DNA"/>
</dbReference>
<evidence type="ECO:0000313" key="6">
    <source>
        <dbReference type="Proteomes" id="UP000175744"/>
    </source>
</evidence>
<dbReference type="GO" id="GO:0030435">
    <property type="term" value="P:sporulation resulting in formation of a cellular spore"/>
    <property type="evidence" value="ECO:0007669"/>
    <property type="project" value="UniProtKB-KW"/>
</dbReference>
<dbReference type="STRING" id="1121290.CLAOCE_13030"/>
<dbReference type="GO" id="GO:0006265">
    <property type="term" value="P:DNA topological change"/>
    <property type="evidence" value="ECO:0007669"/>
    <property type="project" value="InterPro"/>
</dbReference>
<reference evidence="5 6" key="1">
    <citation type="submission" date="2016-06" db="EMBL/GenBank/DDBJ databases">
        <title>Genome sequence of Clostridium acetireducens DSM 10703.</title>
        <authorList>
            <person name="Poehlein A."/>
            <person name="Fluechter S."/>
            <person name="Duerre P."/>
            <person name="Daniel R."/>
        </authorList>
    </citation>
    <scope>NUCLEOTIDE SEQUENCE [LARGE SCALE GENOMIC DNA]</scope>
    <source>
        <strain evidence="5 6">DSM 10703</strain>
    </source>
</reference>
<sequence length="81" mass="9206">MSRKRPLVPGVEKELDKFKMEVASEMGLEDKFNSPKPKNRPYMGNLPSNMVNKIVNSGNVGGEMVRRMVEEAEKNLINKNK</sequence>
<evidence type="ECO:0000256" key="4">
    <source>
        <dbReference type="ARBA" id="ARBA00023125"/>
    </source>
</evidence>
<protein>
    <submittedName>
        <fullName evidence="5">Small, acid-soluble spore protein D</fullName>
    </submittedName>
</protein>
<dbReference type="AlphaFoldDB" id="A0A1E8EYH4"/>
<evidence type="ECO:0000256" key="3">
    <source>
        <dbReference type="ARBA" id="ARBA00022969"/>
    </source>
</evidence>
<gene>
    <name evidence="5" type="primary">sspD</name>
    <name evidence="5" type="ORF">CLOACE_13030</name>
</gene>
<evidence type="ECO:0000256" key="2">
    <source>
        <dbReference type="ARBA" id="ARBA00005442"/>
    </source>
</evidence>
<keyword evidence="3" id="KW-0749">Sporulation</keyword>
<dbReference type="InterPro" id="IPR038300">
    <property type="entry name" value="SASP_sf_alpha/beta"/>
</dbReference>
<dbReference type="InterPro" id="IPR050847">
    <property type="entry name" value="SASP_DNA-binding"/>
</dbReference>
<dbReference type="PANTHER" id="PTHR36107">
    <property type="entry name" value="SMALL, ACID-SOLUBLE SPORE PROTEIN A"/>
    <property type="match status" value="1"/>
</dbReference>